<dbReference type="Proteomes" id="UP001589536">
    <property type="component" value="Unassembled WGS sequence"/>
</dbReference>
<reference evidence="1 2" key="1">
    <citation type="submission" date="2024-09" db="EMBL/GenBank/DDBJ databases">
        <authorList>
            <person name="Sun Q."/>
            <person name="Mori K."/>
        </authorList>
    </citation>
    <scope>NUCLEOTIDE SEQUENCE [LARGE SCALE GENOMIC DNA]</scope>
    <source>
        <strain evidence="1 2">JCM 13519</strain>
    </source>
</reference>
<dbReference type="RefSeq" id="WP_345051980.1">
    <property type="nucleotide sequence ID" value="NZ_BAABED010000001.1"/>
</dbReference>
<accession>A0ABV5UW12</accession>
<name>A0ABV5UW12_9MICC</name>
<evidence type="ECO:0000313" key="1">
    <source>
        <dbReference type="EMBL" id="MFB9716374.1"/>
    </source>
</evidence>
<gene>
    <name evidence="1" type="ORF">ACFFPI_19945</name>
</gene>
<keyword evidence="2" id="KW-1185">Reference proteome</keyword>
<organism evidence="1 2">
    <name type="scientific">Arthrobacter methylotrophus</name>
    <dbReference type="NCBI Taxonomy" id="121291"/>
    <lineage>
        <taxon>Bacteria</taxon>
        <taxon>Bacillati</taxon>
        <taxon>Actinomycetota</taxon>
        <taxon>Actinomycetes</taxon>
        <taxon>Micrococcales</taxon>
        <taxon>Micrococcaceae</taxon>
        <taxon>Arthrobacter</taxon>
    </lineage>
</organism>
<comment type="caution">
    <text evidence="1">The sequence shown here is derived from an EMBL/GenBank/DDBJ whole genome shotgun (WGS) entry which is preliminary data.</text>
</comment>
<evidence type="ECO:0000313" key="2">
    <source>
        <dbReference type="Proteomes" id="UP001589536"/>
    </source>
</evidence>
<dbReference type="EMBL" id="JBHMBH010000047">
    <property type="protein sequence ID" value="MFB9716374.1"/>
    <property type="molecule type" value="Genomic_DNA"/>
</dbReference>
<protein>
    <submittedName>
        <fullName evidence="1">Uncharacterized protein</fullName>
    </submittedName>
</protein>
<proteinExistence type="predicted"/>
<sequence length="60" mass="6617">MKLQVPLDLVTVEDDALELAGEAYATADDRIWAHETARSYLTPLTTIVYSHFGLPKKVAA</sequence>